<dbReference type="InParanoid" id="A0A0D0DFI8"/>
<organism evidence="1 2">
    <name type="scientific">Paxillus rubicundulus Ve08.2h10</name>
    <dbReference type="NCBI Taxonomy" id="930991"/>
    <lineage>
        <taxon>Eukaryota</taxon>
        <taxon>Fungi</taxon>
        <taxon>Dikarya</taxon>
        <taxon>Basidiomycota</taxon>
        <taxon>Agaricomycotina</taxon>
        <taxon>Agaricomycetes</taxon>
        <taxon>Agaricomycetidae</taxon>
        <taxon>Boletales</taxon>
        <taxon>Paxilineae</taxon>
        <taxon>Paxillaceae</taxon>
        <taxon>Paxillus</taxon>
    </lineage>
</organism>
<proteinExistence type="predicted"/>
<dbReference type="Pfam" id="PF18759">
    <property type="entry name" value="Plavaka"/>
    <property type="match status" value="1"/>
</dbReference>
<dbReference type="Proteomes" id="UP000054538">
    <property type="component" value="Unassembled WGS sequence"/>
</dbReference>
<accession>A0A0D0DFI8</accession>
<keyword evidence="2" id="KW-1185">Reference proteome</keyword>
<reference evidence="2" key="2">
    <citation type="submission" date="2015-01" db="EMBL/GenBank/DDBJ databases">
        <title>Evolutionary Origins and Diversification of the Mycorrhizal Mutualists.</title>
        <authorList>
            <consortium name="DOE Joint Genome Institute"/>
            <consortium name="Mycorrhizal Genomics Consortium"/>
            <person name="Kohler A."/>
            <person name="Kuo A."/>
            <person name="Nagy L.G."/>
            <person name="Floudas D."/>
            <person name="Copeland A."/>
            <person name="Barry K.W."/>
            <person name="Cichocki N."/>
            <person name="Veneault-Fourrey C."/>
            <person name="LaButti K."/>
            <person name="Lindquist E.A."/>
            <person name="Lipzen A."/>
            <person name="Lundell T."/>
            <person name="Morin E."/>
            <person name="Murat C."/>
            <person name="Riley R."/>
            <person name="Ohm R."/>
            <person name="Sun H."/>
            <person name="Tunlid A."/>
            <person name="Henrissat B."/>
            <person name="Grigoriev I.V."/>
            <person name="Hibbett D.S."/>
            <person name="Martin F."/>
        </authorList>
    </citation>
    <scope>NUCLEOTIDE SEQUENCE [LARGE SCALE GENOMIC DNA]</scope>
    <source>
        <strain evidence="2">Ve08.2h10</strain>
    </source>
</reference>
<dbReference type="HOGENOM" id="CLU_2386979_0_0_1"/>
<dbReference type="OrthoDB" id="3199698at2759"/>
<evidence type="ECO:0000313" key="1">
    <source>
        <dbReference type="EMBL" id="KIK76510.1"/>
    </source>
</evidence>
<dbReference type="STRING" id="930991.A0A0D0DFI8"/>
<protein>
    <submittedName>
        <fullName evidence="1">Uncharacterized protein</fullName>
    </submittedName>
</protein>
<dbReference type="AlphaFoldDB" id="A0A0D0DFI8"/>
<name>A0A0D0DFI8_9AGAM</name>
<dbReference type="EMBL" id="KN827447">
    <property type="protein sequence ID" value="KIK76510.1"/>
    <property type="molecule type" value="Genomic_DNA"/>
</dbReference>
<sequence>MAIPEVMCFGDGHFHHVIFGLGPYIANYEEQALLACIIQNWCPKCLALQGNLDQDALSQCWEHTEALVEEFGIKSLWDEYGIVGQLEPFTNDFP</sequence>
<dbReference type="InterPro" id="IPR041078">
    <property type="entry name" value="Plavaka"/>
</dbReference>
<evidence type="ECO:0000313" key="2">
    <source>
        <dbReference type="Proteomes" id="UP000054538"/>
    </source>
</evidence>
<reference evidence="1 2" key="1">
    <citation type="submission" date="2014-04" db="EMBL/GenBank/DDBJ databases">
        <authorList>
            <consortium name="DOE Joint Genome Institute"/>
            <person name="Kuo A."/>
            <person name="Kohler A."/>
            <person name="Jargeat P."/>
            <person name="Nagy L.G."/>
            <person name="Floudas D."/>
            <person name="Copeland A."/>
            <person name="Barry K.W."/>
            <person name="Cichocki N."/>
            <person name="Veneault-Fourrey C."/>
            <person name="LaButti K."/>
            <person name="Lindquist E.A."/>
            <person name="Lipzen A."/>
            <person name="Lundell T."/>
            <person name="Morin E."/>
            <person name="Murat C."/>
            <person name="Sun H."/>
            <person name="Tunlid A."/>
            <person name="Henrissat B."/>
            <person name="Grigoriev I.V."/>
            <person name="Hibbett D.S."/>
            <person name="Martin F."/>
            <person name="Nordberg H.P."/>
            <person name="Cantor M.N."/>
            <person name="Hua S.X."/>
        </authorList>
    </citation>
    <scope>NUCLEOTIDE SEQUENCE [LARGE SCALE GENOMIC DNA]</scope>
    <source>
        <strain evidence="1 2">Ve08.2h10</strain>
    </source>
</reference>
<gene>
    <name evidence="1" type="ORF">PAXRUDRAFT_169716</name>
</gene>